<accession>A0ACB6R864</accession>
<reference evidence="1" key="1">
    <citation type="journal article" date="2020" name="Stud. Mycol.">
        <title>101 Dothideomycetes genomes: a test case for predicting lifestyles and emergence of pathogens.</title>
        <authorList>
            <person name="Haridas S."/>
            <person name="Albert R."/>
            <person name="Binder M."/>
            <person name="Bloem J."/>
            <person name="Labutti K."/>
            <person name="Salamov A."/>
            <person name="Andreopoulos B."/>
            <person name="Baker S."/>
            <person name="Barry K."/>
            <person name="Bills G."/>
            <person name="Bluhm B."/>
            <person name="Cannon C."/>
            <person name="Castanera R."/>
            <person name="Culley D."/>
            <person name="Daum C."/>
            <person name="Ezra D."/>
            <person name="Gonzalez J."/>
            <person name="Henrissat B."/>
            <person name="Kuo A."/>
            <person name="Liang C."/>
            <person name="Lipzen A."/>
            <person name="Lutzoni F."/>
            <person name="Magnuson J."/>
            <person name="Mondo S."/>
            <person name="Nolan M."/>
            <person name="Ohm R."/>
            <person name="Pangilinan J."/>
            <person name="Park H.-J."/>
            <person name="Ramirez L."/>
            <person name="Alfaro M."/>
            <person name="Sun H."/>
            <person name="Tritt A."/>
            <person name="Yoshinaga Y."/>
            <person name="Zwiers L.-H."/>
            <person name="Turgeon B."/>
            <person name="Goodwin S."/>
            <person name="Spatafora J."/>
            <person name="Crous P."/>
            <person name="Grigoriev I."/>
        </authorList>
    </citation>
    <scope>NUCLEOTIDE SEQUENCE</scope>
    <source>
        <strain evidence="1">ATCC 200398</strain>
    </source>
</reference>
<gene>
    <name evidence="1" type="ORF">BDR25DRAFT_254414</name>
</gene>
<evidence type="ECO:0000313" key="1">
    <source>
        <dbReference type="EMBL" id="KAF2475454.1"/>
    </source>
</evidence>
<organism evidence="1 2">
    <name type="scientific">Lindgomyces ingoldianus</name>
    <dbReference type="NCBI Taxonomy" id="673940"/>
    <lineage>
        <taxon>Eukaryota</taxon>
        <taxon>Fungi</taxon>
        <taxon>Dikarya</taxon>
        <taxon>Ascomycota</taxon>
        <taxon>Pezizomycotina</taxon>
        <taxon>Dothideomycetes</taxon>
        <taxon>Pleosporomycetidae</taxon>
        <taxon>Pleosporales</taxon>
        <taxon>Lindgomycetaceae</taxon>
        <taxon>Lindgomyces</taxon>
    </lineage>
</organism>
<sequence>MAPKIFLTGATGYIGGSVLDAIVTSHPEYDITVLLRSVPPSFSSRYPNVKIVKGHYDSFDIIADATSQASVVVHNGNSDHEPSLNAIITGLLRRSTPSFLIHLSGTGIVSDFRNSTYLGALNPKVWSDITDLDTIFSLPDNALHRNTEKLIQAAVAQDGDRLKAAIMCPPDIYGEGRGPLRSKSVFVPWFVDESKKQDGGGRTFYTGDGGNTRSWVHIDDLMMLYLKVVEAAVAGGTGADWGKEGYYFAGTQEVSQRDIAIAAGKILKKLGIIKNEEPFHASLDQIDTMCAERNYPGIARYLFASNSRTEAERAKKLFGYKPKAPTLLETLEDDILSAVGEK</sequence>
<proteinExistence type="predicted"/>
<evidence type="ECO:0000313" key="2">
    <source>
        <dbReference type="Proteomes" id="UP000799755"/>
    </source>
</evidence>
<dbReference type="Proteomes" id="UP000799755">
    <property type="component" value="Unassembled WGS sequence"/>
</dbReference>
<keyword evidence="2" id="KW-1185">Reference proteome</keyword>
<comment type="caution">
    <text evidence="1">The sequence shown here is derived from an EMBL/GenBank/DDBJ whole genome shotgun (WGS) entry which is preliminary data.</text>
</comment>
<name>A0ACB6R864_9PLEO</name>
<protein>
    <submittedName>
        <fullName evidence="1">NAD(P)-binding protein</fullName>
    </submittedName>
</protein>
<dbReference type="EMBL" id="MU003496">
    <property type="protein sequence ID" value="KAF2475454.1"/>
    <property type="molecule type" value="Genomic_DNA"/>
</dbReference>